<evidence type="ECO:0000313" key="3">
    <source>
        <dbReference type="Proteomes" id="UP001177023"/>
    </source>
</evidence>
<feature type="non-terminal residue" evidence="2">
    <location>
        <position position="1"/>
    </location>
</feature>
<dbReference type="PANTHER" id="PTHR24020">
    <property type="entry name" value="COLLAGEN ALPHA"/>
    <property type="match status" value="1"/>
</dbReference>
<dbReference type="PROSITE" id="PS50234">
    <property type="entry name" value="VWFA"/>
    <property type="match status" value="2"/>
</dbReference>
<dbReference type="Proteomes" id="UP001177023">
    <property type="component" value="Unassembled WGS sequence"/>
</dbReference>
<gene>
    <name evidence="2" type="ORF">MSPICULIGERA_LOCUS21301</name>
</gene>
<comment type="caution">
    <text evidence="2">The sequence shown here is derived from an EMBL/GenBank/DDBJ whole genome shotgun (WGS) entry which is preliminary data.</text>
</comment>
<dbReference type="CDD" id="cd00198">
    <property type="entry name" value="vWFA"/>
    <property type="match status" value="1"/>
</dbReference>
<feature type="domain" description="VWFA" evidence="1">
    <location>
        <begin position="29"/>
        <end position="190"/>
    </location>
</feature>
<dbReference type="InterPro" id="IPR036465">
    <property type="entry name" value="vWFA_dom_sf"/>
</dbReference>
<proteinExistence type="predicted"/>
<organism evidence="2 3">
    <name type="scientific">Mesorhabditis spiculigera</name>
    <dbReference type="NCBI Taxonomy" id="96644"/>
    <lineage>
        <taxon>Eukaryota</taxon>
        <taxon>Metazoa</taxon>
        <taxon>Ecdysozoa</taxon>
        <taxon>Nematoda</taxon>
        <taxon>Chromadorea</taxon>
        <taxon>Rhabditida</taxon>
        <taxon>Rhabditina</taxon>
        <taxon>Rhabditomorpha</taxon>
        <taxon>Rhabditoidea</taxon>
        <taxon>Rhabditidae</taxon>
        <taxon>Mesorhabditinae</taxon>
        <taxon>Mesorhabditis</taxon>
    </lineage>
</organism>
<dbReference type="PANTHER" id="PTHR24020:SF87">
    <property type="entry name" value="COLLAGEN ALPHA-1(VI) CHAIN-LIKE"/>
    <property type="match status" value="1"/>
</dbReference>
<protein>
    <recommendedName>
        <fullName evidence="1">VWFA domain-containing protein</fullName>
    </recommendedName>
</protein>
<accession>A0AA36DBF2</accession>
<dbReference type="InterPro" id="IPR002035">
    <property type="entry name" value="VWF_A"/>
</dbReference>
<name>A0AA36DBF2_9BILA</name>
<dbReference type="InterPro" id="IPR050525">
    <property type="entry name" value="ECM_Assembly_Org"/>
</dbReference>
<evidence type="ECO:0000259" key="1">
    <source>
        <dbReference type="PROSITE" id="PS50234"/>
    </source>
</evidence>
<dbReference type="AlphaFoldDB" id="A0AA36DBF2"/>
<evidence type="ECO:0000313" key="2">
    <source>
        <dbReference type="EMBL" id="CAJ0583209.1"/>
    </source>
</evidence>
<sequence length="422" mass="46412">MPMIMQEFQTVAPKQQSYPTCASTVPVIDLVLALDGSTTMDSDTFQSVIDRTFEMVNKVVFGPNNVRVMMGVYDNTTHFQFDADLSFIETVPDYLNTVVNEMFYGYTGGDGNNIMGVAEYVLATTMSAPFRENARKLITIISSQGWNQGNHGKGFSDPTLMFQELKNQGVEVYAIGYGASANMTQLMLVSPCARYAPTEFGLLDAIDNFYGMICSTTPTLYPTCAPTVPIIDLVVAFDGSATMNRSTFSTVADKFLELAQNVVFGPNNVRIMMGVYDNVNHFQFDTNLDFVTTVSTYLTVLVNELYAGYTGGDGNNLMDVAEYVLAIMSTPFRENVRKMITIISTQGWDRGNNGKGFSNPTLMFEELKNHGVEIYAIGYGPGANMTQLKMISPCARYAATEFGLIDAIDNLYGMMCSSTPTC</sequence>
<dbReference type="SMART" id="SM00327">
    <property type="entry name" value="VWA"/>
    <property type="match status" value="2"/>
</dbReference>
<reference evidence="2" key="1">
    <citation type="submission" date="2023-06" db="EMBL/GenBank/DDBJ databases">
        <authorList>
            <person name="Delattre M."/>
        </authorList>
    </citation>
    <scope>NUCLEOTIDE SEQUENCE</scope>
    <source>
        <strain evidence="2">AF72</strain>
    </source>
</reference>
<dbReference type="CDD" id="cd01450">
    <property type="entry name" value="vWFA_subfamily_ECM"/>
    <property type="match status" value="1"/>
</dbReference>
<dbReference type="SUPFAM" id="SSF53300">
    <property type="entry name" value="vWA-like"/>
    <property type="match status" value="2"/>
</dbReference>
<dbReference type="EMBL" id="CATQJA010002665">
    <property type="protein sequence ID" value="CAJ0583209.1"/>
    <property type="molecule type" value="Genomic_DNA"/>
</dbReference>
<dbReference type="Pfam" id="PF00092">
    <property type="entry name" value="VWA"/>
    <property type="match status" value="2"/>
</dbReference>
<dbReference type="Gene3D" id="3.40.50.410">
    <property type="entry name" value="von Willebrand factor, type A domain"/>
    <property type="match status" value="2"/>
</dbReference>
<keyword evidence="3" id="KW-1185">Reference proteome</keyword>
<feature type="domain" description="VWFA" evidence="1">
    <location>
        <begin position="232"/>
        <end position="392"/>
    </location>
</feature>